<feature type="transmembrane region" description="Helical" evidence="6">
    <location>
        <begin position="241"/>
        <end position="263"/>
    </location>
</feature>
<feature type="transmembrane region" description="Helical" evidence="6">
    <location>
        <begin position="358"/>
        <end position="379"/>
    </location>
</feature>
<dbReference type="InterPro" id="IPR036259">
    <property type="entry name" value="MFS_trans_sf"/>
</dbReference>
<protein>
    <submittedName>
        <fullName evidence="8">Putative transporter</fullName>
    </submittedName>
</protein>
<dbReference type="InterPro" id="IPR020846">
    <property type="entry name" value="MFS_dom"/>
</dbReference>
<dbReference type="GeneID" id="28732854"/>
<dbReference type="VEuPathDB" id="FungiDB:AB675_12072"/>
<keyword evidence="4 6" id="KW-1133">Transmembrane helix</keyword>
<organism evidence="8 9">
    <name type="scientific">Cyphellophora attinorum</name>
    <dbReference type="NCBI Taxonomy" id="1664694"/>
    <lineage>
        <taxon>Eukaryota</taxon>
        <taxon>Fungi</taxon>
        <taxon>Dikarya</taxon>
        <taxon>Ascomycota</taxon>
        <taxon>Pezizomycotina</taxon>
        <taxon>Eurotiomycetes</taxon>
        <taxon>Chaetothyriomycetidae</taxon>
        <taxon>Chaetothyriales</taxon>
        <taxon>Cyphellophoraceae</taxon>
        <taxon>Cyphellophora</taxon>
    </lineage>
</organism>
<feature type="transmembrane region" description="Helical" evidence="6">
    <location>
        <begin position="453"/>
        <end position="472"/>
    </location>
</feature>
<gene>
    <name evidence="8" type="ORF">AB675_12072</name>
</gene>
<dbReference type="PANTHER" id="PTHR43791:SF54">
    <property type="entry name" value="MAJOR FACILITATOR SUPERFAMILY (MFS) PROFILE DOMAIN-CONTAINING PROTEIN-RELATED"/>
    <property type="match status" value="1"/>
</dbReference>
<dbReference type="EMBL" id="LFJN01000019">
    <property type="protein sequence ID" value="KPI38279.1"/>
    <property type="molecule type" value="Genomic_DNA"/>
</dbReference>
<comment type="subcellular location">
    <subcellularLocation>
        <location evidence="1">Membrane</location>
        <topology evidence="1">Multi-pass membrane protein</topology>
    </subcellularLocation>
</comment>
<reference evidence="8 9" key="1">
    <citation type="submission" date="2015-06" db="EMBL/GenBank/DDBJ databases">
        <title>Draft genome of the ant-associated black yeast Phialophora attae CBS 131958.</title>
        <authorList>
            <person name="Moreno L.F."/>
            <person name="Stielow B.J."/>
            <person name="de Hoog S."/>
            <person name="Vicente V.A."/>
            <person name="Weiss V.A."/>
            <person name="de Vries M."/>
            <person name="Cruz L.M."/>
            <person name="Souza E.M."/>
        </authorList>
    </citation>
    <scope>NUCLEOTIDE SEQUENCE [LARGE SCALE GENOMIC DNA]</scope>
    <source>
        <strain evidence="8 9">CBS 131958</strain>
    </source>
</reference>
<comment type="caution">
    <text evidence="8">The sequence shown here is derived from an EMBL/GenBank/DDBJ whole genome shotgun (WGS) entry which is preliminary data.</text>
</comment>
<feature type="transmembrane region" description="Helical" evidence="6">
    <location>
        <begin position="170"/>
        <end position="196"/>
    </location>
</feature>
<evidence type="ECO:0000259" key="7">
    <source>
        <dbReference type="PROSITE" id="PS50850"/>
    </source>
</evidence>
<keyword evidence="3 6" id="KW-0812">Transmembrane</keyword>
<dbReference type="AlphaFoldDB" id="A0A0N0NKV5"/>
<feature type="transmembrane region" description="Helical" evidence="6">
    <location>
        <begin position="413"/>
        <end position="432"/>
    </location>
</feature>
<dbReference type="OrthoDB" id="2962993at2759"/>
<dbReference type="Proteomes" id="UP000038010">
    <property type="component" value="Unassembled WGS sequence"/>
</dbReference>
<feature type="transmembrane region" description="Helical" evidence="6">
    <location>
        <begin position="147"/>
        <end position="164"/>
    </location>
</feature>
<dbReference type="GO" id="GO:0016020">
    <property type="term" value="C:membrane"/>
    <property type="evidence" value="ECO:0007669"/>
    <property type="project" value="UniProtKB-SubCell"/>
</dbReference>
<feature type="transmembrane region" description="Helical" evidence="6">
    <location>
        <begin position="478"/>
        <end position="500"/>
    </location>
</feature>
<proteinExistence type="predicted"/>
<sequence>MAVSDEKTTMTTTLEAAATSRDIKGGSFSPAASTVEHAEGGTAKDTAKWVENGLVEREARFMATVSEKESSRIYRKVDLRVIPMLTALYLIAHLDRANLGNAKLEGLEKDLGMVGNDYNIAVSVFFIPYILFELPSNMVLARFKRPSLYLSILVTGWGVSVLGSGFTDSFAGLCVCRCLVGVFEAGFLPAAFWLISQWYPPYRAQSRTGIFYFAAATSGAFSGLLAAAIAQMDGLAGKEGWRWIFIIEGCLSVLLGLGAYFLLPDTPALSTSWLAPEEIRYLELVFRATRGRNAATGTGQEKPKKKVNWKALRAMLTDKNLYLQSMIAAGSSLPNNGMKYTLPQIVKNMGYTSTKAQLLSVPPFMAAGLMTIVSSFWVDKRRSKKLPLILLCQCMLLVGFSVLFALAPHIKDHIAVCYTFVVIACMGIYPIVPAASTWCINNLAGPEKRVASIGFFTTLANLGGFLGSWVFLNTESPAYPTGFGTCLSFAAVGIICSLTVEWTYKRHNKKWRAFRQLEEMGDRSPLFKYIL</sequence>
<evidence type="ECO:0000256" key="5">
    <source>
        <dbReference type="ARBA" id="ARBA00023136"/>
    </source>
</evidence>
<evidence type="ECO:0000256" key="4">
    <source>
        <dbReference type="ARBA" id="ARBA00022989"/>
    </source>
</evidence>
<dbReference type="InterPro" id="IPR011701">
    <property type="entry name" value="MFS"/>
</dbReference>
<feature type="transmembrane region" description="Helical" evidence="6">
    <location>
        <begin position="208"/>
        <end position="229"/>
    </location>
</feature>
<dbReference type="FunFam" id="1.20.1250.20:FF:000013">
    <property type="entry name" value="MFS general substrate transporter"/>
    <property type="match status" value="1"/>
</dbReference>
<evidence type="ECO:0000313" key="9">
    <source>
        <dbReference type="Proteomes" id="UP000038010"/>
    </source>
</evidence>
<dbReference type="PANTHER" id="PTHR43791">
    <property type="entry name" value="PERMEASE-RELATED"/>
    <property type="match status" value="1"/>
</dbReference>
<keyword evidence="5 6" id="KW-0472">Membrane</keyword>
<dbReference type="Gene3D" id="1.20.1250.20">
    <property type="entry name" value="MFS general substrate transporter like domains"/>
    <property type="match status" value="2"/>
</dbReference>
<dbReference type="FunFam" id="1.20.1250.20:FF:000018">
    <property type="entry name" value="MFS transporter permease"/>
    <property type="match status" value="1"/>
</dbReference>
<keyword evidence="9" id="KW-1185">Reference proteome</keyword>
<name>A0A0N0NKV5_9EURO</name>
<feature type="domain" description="Major facilitator superfamily (MFS) profile" evidence="7">
    <location>
        <begin position="81"/>
        <end position="508"/>
    </location>
</feature>
<feature type="transmembrane region" description="Helical" evidence="6">
    <location>
        <begin position="386"/>
        <end position="407"/>
    </location>
</feature>
<evidence type="ECO:0000256" key="3">
    <source>
        <dbReference type="ARBA" id="ARBA00022692"/>
    </source>
</evidence>
<accession>A0A0N0NKV5</accession>
<evidence type="ECO:0000256" key="1">
    <source>
        <dbReference type="ARBA" id="ARBA00004141"/>
    </source>
</evidence>
<evidence type="ECO:0000256" key="6">
    <source>
        <dbReference type="SAM" id="Phobius"/>
    </source>
</evidence>
<dbReference type="Pfam" id="PF07690">
    <property type="entry name" value="MFS_1"/>
    <property type="match status" value="1"/>
</dbReference>
<evidence type="ECO:0000313" key="8">
    <source>
        <dbReference type="EMBL" id="KPI38279.1"/>
    </source>
</evidence>
<keyword evidence="2" id="KW-0813">Transport</keyword>
<feature type="transmembrane region" description="Helical" evidence="6">
    <location>
        <begin position="118"/>
        <end position="135"/>
    </location>
</feature>
<dbReference type="PROSITE" id="PS50850">
    <property type="entry name" value="MFS"/>
    <property type="match status" value="1"/>
</dbReference>
<evidence type="ECO:0000256" key="2">
    <source>
        <dbReference type="ARBA" id="ARBA00022448"/>
    </source>
</evidence>
<dbReference type="GO" id="GO:0022857">
    <property type="term" value="F:transmembrane transporter activity"/>
    <property type="evidence" value="ECO:0007669"/>
    <property type="project" value="InterPro"/>
</dbReference>
<dbReference type="SUPFAM" id="SSF103473">
    <property type="entry name" value="MFS general substrate transporter"/>
    <property type="match status" value="1"/>
</dbReference>
<dbReference type="RefSeq" id="XP_017998242.1">
    <property type="nucleotide sequence ID" value="XM_018140973.1"/>
</dbReference>